<dbReference type="AlphaFoldDB" id="A0A0M0FDQ8"/>
<keyword evidence="1" id="KW-0472">Membrane</keyword>
<evidence type="ECO:0000256" key="1">
    <source>
        <dbReference type="SAM" id="Phobius"/>
    </source>
</evidence>
<comment type="caution">
    <text evidence="2">The sequence shown here is derived from an EMBL/GenBank/DDBJ whole genome shotgun (WGS) entry which is preliminary data.</text>
</comment>
<accession>A0A0M0FDQ8</accession>
<name>A0A0M0FDQ8_CELCE</name>
<evidence type="ECO:0000313" key="3">
    <source>
        <dbReference type="Proteomes" id="UP000037387"/>
    </source>
</evidence>
<dbReference type="PATRIC" id="fig|1350482.3.peg.1263"/>
<reference evidence="2 3" key="1">
    <citation type="journal article" date="2015" name="Sci. Rep.">
        <title>Functional and structural properties of a novel cellulosome-like multienzyme complex: efficient glycoside hydrolysis of water-insoluble 7-xylosyl-10-deacetylpaclitaxel.</title>
        <authorList>
            <person name="Dou T.Y."/>
            <person name="Luan H.W."/>
            <person name="Ge G.B."/>
            <person name="Dong M.M."/>
            <person name="Zou H.F."/>
            <person name="He Y.Q."/>
            <person name="Cui P."/>
            <person name="Wang J.Y."/>
            <person name="Hao D.C."/>
            <person name="Yang S.L."/>
            <person name="Yang L."/>
        </authorList>
    </citation>
    <scope>NUCLEOTIDE SEQUENCE [LARGE SCALE GENOMIC DNA]</scope>
    <source>
        <strain evidence="2 3">F16</strain>
    </source>
</reference>
<dbReference type="RefSeq" id="WP_053369735.1">
    <property type="nucleotide sequence ID" value="NZ_KQ435288.1"/>
</dbReference>
<feature type="transmembrane region" description="Helical" evidence="1">
    <location>
        <begin position="42"/>
        <end position="67"/>
    </location>
</feature>
<dbReference type="Proteomes" id="UP000037387">
    <property type="component" value="Unassembled WGS sequence"/>
</dbReference>
<sequence>MAGAGAVVLAYAAATALGSWTAVRHDLHSEPFGRDPLPMPAARTVALGLGGGTAIPVAVTALVALAAPRAGRARGWARTCVALGSTSLAGTLVEPAAWGRRAPGADVRAATALNLGRPCSCCGTVCGTWRNTVSACATGLP</sequence>
<evidence type="ECO:0000313" key="2">
    <source>
        <dbReference type="EMBL" id="KON75552.1"/>
    </source>
</evidence>
<dbReference type="EMBL" id="ATNL01000006">
    <property type="protein sequence ID" value="KON75552.1"/>
    <property type="molecule type" value="Genomic_DNA"/>
</dbReference>
<keyword evidence="1" id="KW-1133">Transmembrane helix</keyword>
<gene>
    <name evidence="2" type="ORF">M768_06350</name>
</gene>
<proteinExistence type="predicted"/>
<organism evidence="2 3">
    <name type="scientific">Cellulosimicrobium cellulans F16</name>
    <dbReference type="NCBI Taxonomy" id="1350482"/>
    <lineage>
        <taxon>Bacteria</taxon>
        <taxon>Bacillati</taxon>
        <taxon>Actinomycetota</taxon>
        <taxon>Actinomycetes</taxon>
        <taxon>Micrococcales</taxon>
        <taxon>Promicromonosporaceae</taxon>
        <taxon>Cellulosimicrobium</taxon>
    </lineage>
</organism>
<protein>
    <submittedName>
        <fullName evidence="2">Uncharacterized protein</fullName>
    </submittedName>
</protein>
<keyword evidence="1" id="KW-0812">Transmembrane</keyword>
<keyword evidence="3" id="KW-1185">Reference proteome</keyword>